<dbReference type="EMBL" id="KZ679126">
    <property type="protein sequence ID" value="PTB81616.1"/>
    <property type="molecule type" value="Genomic_DNA"/>
</dbReference>
<keyword evidence="2" id="KW-1185">Reference proteome</keyword>
<gene>
    <name evidence="1" type="ORF">M440DRAFT_1020223</name>
</gene>
<evidence type="ECO:0000313" key="1">
    <source>
        <dbReference type="EMBL" id="PTB81616.1"/>
    </source>
</evidence>
<protein>
    <submittedName>
        <fullName evidence="1">Uncharacterized protein</fullName>
    </submittedName>
</protein>
<name>A0A2T4CJ82_TRILO</name>
<proteinExistence type="predicted"/>
<evidence type="ECO:0000313" key="2">
    <source>
        <dbReference type="Proteomes" id="UP000240760"/>
    </source>
</evidence>
<organism evidence="1 2">
    <name type="scientific">Trichoderma longibrachiatum ATCC 18648</name>
    <dbReference type="NCBI Taxonomy" id="983965"/>
    <lineage>
        <taxon>Eukaryota</taxon>
        <taxon>Fungi</taxon>
        <taxon>Dikarya</taxon>
        <taxon>Ascomycota</taxon>
        <taxon>Pezizomycotina</taxon>
        <taxon>Sordariomycetes</taxon>
        <taxon>Hypocreomycetidae</taxon>
        <taxon>Hypocreales</taxon>
        <taxon>Hypocreaceae</taxon>
        <taxon>Trichoderma</taxon>
    </lineage>
</organism>
<sequence length="156" mass="17785">MGEAYPAVATRASPNAPSRHQLSLFTVSSNVSKPVRTPVAMRTSALRGEESNGRYVAVGLSWISDCPPTRNEAATFEYDTYHTTGSGRNQNSTEMLRTDIRRRRKYRKPAAIESTDWTRWWVRPWARRFIRKSRRWFPVEVASDAASQSPLPNSCH</sequence>
<dbReference type="AlphaFoldDB" id="A0A2T4CJ82"/>
<accession>A0A2T4CJ82</accession>
<dbReference type="Proteomes" id="UP000240760">
    <property type="component" value="Unassembled WGS sequence"/>
</dbReference>
<reference evidence="1 2" key="1">
    <citation type="submission" date="2016-07" db="EMBL/GenBank/DDBJ databases">
        <title>Multiple horizontal gene transfer events from other fungi enriched the ability of initially mycotrophic Trichoderma (Ascomycota) to feed on dead plant biomass.</title>
        <authorList>
            <consortium name="DOE Joint Genome Institute"/>
            <person name="Aerts A."/>
            <person name="Atanasova L."/>
            <person name="Chenthamara K."/>
            <person name="Zhang J."/>
            <person name="Grujic M."/>
            <person name="Henrissat B."/>
            <person name="Kuo A."/>
            <person name="Salamov A."/>
            <person name="Lipzen A."/>
            <person name="Labutti K."/>
            <person name="Barry K."/>
            <person name="Miao Y."/>
            <person name="Rahimi M.J."/>
            <person name="Shen Q."/>
            <person name="Grigoriev I.V."/>
            <person name="Kubicek C.P."/>
            <person name="Druzhinina I.S."/>
        </authorList>
    </citation>
    <scope>NUCLEOTIDE SEQUENCE [LARGE SCALE GENOMIC DNA]</scope>
    <source>
        <strain evidence="1 2">ATCC 18648</strain>
    </source>
</reference>